<dbReference type="PANTHER" id="PTHR46331">
    <property type="entry name" value="VALACYCLOVIR HYDROLASE"/>
    <property type="match status" value="1"/>
</dbReference>
<evidence type="ECO:0000313" key="2">
    <source>
        <dbReference type="Proteomes" id="UP001266305"/>
    </source>
</evidence>
<dbReference type="InterPro" id="IPR029058">
    <property type="entry name" value="AB_hydrolase_fold"/>
</dbReference>
<evidence type="ECO:0008006" key="3">
    <source>
        <dbReference type="Google" id="ProtNLM"/>
    </source>
</evidence>
<keyword evidence="2" id="KW-1185">Reference proteome</keyword>
<name>A0ABQ9VUW1_SAGOE</name>
<dbReference type="EMBL" id="JASSZA010000004">
    <property type="protein sequence ID" value="KAK2113176.1"/>
    <property type="molecule type" value="Genomic_DNA"/>
</dbReference>
<dbReference type="Proteomes" id="UP001266305">
    <property type="component" value="Unassembled WGS sequence"/>
</dbReference>
<evidence type="ECO:0000313" key="1">
    <source>
        <dbReference type="EMBL" id="KAK2113176.1"/>
    </source>
</evidence>
<comment type="caution">
    <text evidence="1">The sequence shown here is derived from an EMBL/GenBank/DDBJ whole genome shotgun (WGS) entry which is preliminary data.</text>
</comment>
<protein>
    <recommendedName>
        <fullName evidence="3">MHC class I antigen</fullName>
    </recommendedName>
</protein>
<sequence>MMIWGANAYVTDEDSMIYEGIRDVSKWSERTRKPLEALYGYDYFARTCEKWVDGISQFKHLPDGRLLGFKGSLPVVEGARVPPWCSRIAQ</sequence>
<proteinExistence type="predicted"/>
<reference evidence="1 2" key="1">
    <citation type="submission" date="2023-05" db="EMBL/GenBank/DDBJ databases">
        <title>B98-5 Cell Line De Novo Hybrid Assembly: An Optical Mapping Approach.</title>
        <authorList>
            <person name="Kananen K."/>
            <person name="Auerbach J.A."/>
            <person name="Kautto E."/>
            <person name="Blachly J.S."/>
        </authorList>
    </citation>
    <scope>NUCLEOTIDE SEQUENCE [LARGE SCALE GENOMIC DNA]</scope>
    <source>
        <strain evidence="1">B95-8</strain>
        <tissue evidence="1">Cell line</tissue>
    </source>
</reference>
<gene>
    <name evidence="1" type="ORF">P7K49_007442</name>
</gene>
<accession>A0ABQ9VUW1</accession>
<organism evidence="1 2">
    <name type="scientific">Saguinus oedipus</name>
    <name type="common">Cotton-top tamarin</name>
    <name type="synonym">Oedipomidas oedipus</name>
    <dbReference type="NCBI Taxonomy" id="9490"/>
    <lineage>
        <taxon>Eukaryota</taxon>
        <taxon>Metazoa</taxon>
        <taxon>Chordata</taxon>
        <taxon>Craniata</taxon>
        <taxon>Vertebrata</taxon>
        <taxon>Euteleostomi</taxon>
        <taxon>Mammalia</taxon>
        <taxon>Eutheria</taxon>
        <taxon>Euarchontoglires</taxon>
        <taxon>Primates</taxon>
        <taxon>Haplorrhini</taxon>
        <taxon>Platyrrhini</taxon>
        <taxon>Cebidae</taxon>
        <taxon>Callitrichinae</taxon>
        <taxon>Saguinus</taxon>
    </lineage>
</organism>
<dbReference type="Gene3D" id="3.40.50.1820">
    <property type="entry name" value="alpha/beta hydrolase"/>
    <property type="match status" value="1"/>
</dbReference>
<dbReference type="PANTHER" id="PTHR46331:SF2">
    <property type="entry name" value="VALACYCLOVIR HYDROLASE"/>
    <property type="match status" value="1"/>
</dbReference>